<comment type="caution">
    <text evidence="1">The sequence shown here is derived from an EMBL/GenBank/DDBJ whole genome shotgun (WGS) entry which is preliminary data.</text>
</comment>
<proteinExistence type="predicted"/>
<name>A0ABS4E3D2_9HYPH</name>
<keyword evidence="2" id="KW-1185">Reference proteome</keyword>
<dbReference type="EMBL" id="JAGGJU010000011">
    <property type="protein sequence ID" value="MBP1852424.1"/>
    <property type="molecule type" value="Genomic_DNA"/>
</dbReference>
<dbReference type="RefSeq" id="WP_209947262.1">
    <property type="nucleotide sequence ID" value="NZ_JAGGJU010000011.1"/>
</dbReference>
<dbReference type="Proteomes" id="UP000759443">
    <property type="component" value="Unassembled WGS sequence"/>
</dbReference>
<gene>
    <name evidence="1" type="ORF">J2Z17_003881</name>
</gene>
<evidence type="ECO:0000313" key="1">
    <source>
        <dbReference type="EMBL" id="MBP1852424.1"/>
    </source>
</evidence>
<organism evidence="1 2">
    <name type="scientific">Rhizobium halophytocola</name>
    <dbReference type="NCBI Taxonomy" id="735519"/>
    <lineage>
        <taxon>Bacteria</taxon>
        <taxon>Pseudomonadati</taxon>
        <taxon>Pseudomonadota</taxon>
        <taxon>Alphaproteobacteria</taxon>
        <taxon>Hyphomicrobiales</taxon>
        <taxon>Rhizobiaceae</taxon>
        <taxon>Rhizobium/Agrobacterium group</taxon>
        <taxon>Rhizobium</taxon>
    </lineage>
</organism>
<protein>
    <submittedName>
        <fullName evidence="1">Uncharacterized protein</fullName>
    </submittedName>
</protein>
<sequence>MSYCGYIDILGTKALADHAIDELREHMDYFHSSLHDNFEYYKNGTCIAASDGAFYENIDKDEFYPYYRRVRNFLFDKGVFFKCSYMPGKIGPILEPQGGPIDLAAPAFLSINFSDQSSKAYRAEARLRGIGCTIEEFGKSSEEKPSNTILNFYMQKQGGKFVPVAFIDFNFSIFEVSENGEHCAEWEGQQRLLDRILFYTSISTINSDDIALKFIPLLVNAVRSSSYSGIYAEGNKWIRAPYIIRRLITSNSPITQISRIPGINLILLSIYDKIYSDNLGEIQEKAEEKILRFISRRRDCQKNLGDTPNFVIKPPAKKKLLRKLAEYRGINPPKDTE</sequence>
<evidence type="ECO:0000313" key="2">
    <source>
        <dbReference type="Proteomes" id="UP000759443"/>
    </source>
</evidence>
<accession>A0ABS4E3D2</accession>
<reference evidence="1 2" key="1">
    <citation type="submission" date="2021-03" db="EMBL/GenBank/DDBJ databases">
        <title>Genomic Encyclopedia of Type Strains, Phase IV (KMG-IV): sequencing the most valuable type-strain genomes for metagenomic binning, comparative biology and taxonomic classification.</title>
        <authorList>
            <person name="Goeker M."/>
        </authorList>
    </citation>
    <scope>NUCLEOTIDE SEQUENCE [LARGE SCALE GENOMIC DNA]</scope>
    <source>
        <strain evidence="1 2">DSM 21600</strain>
    </source>
</reference>